<dbReference type="InterPro" id="IPR001202">
    <property type="entry name" value="WW_dom"/>
</dbReference>
<organism evidence="4 5">
    <name type="scientific">Lentinula edodes</name>
    <name type="common">Shiitake mushroom</name>
    <name type="synonym">Lentinus edodes</name>
    <dbReference type="NCBI Taxonomy" id="5353"/>
    <lineage>
        <taxon>Eukaryota</taxon>
        <taxon>Fungi</taxon>
        <taxon>Dikarya</taxon>
        <taxon>Basidiomycota</taxon>
        <taxon>Agaricomycotina</taxon>
        <taxon>Agaricomycetes</taxon>
        <taxon>Agaricomycetidae</taxon>
        <taxon>Agaricales</taxon>
        <taxon>Marasmiineae</taxon>
        <taxon>Omphalotaceae</taxon>
        <taxon>Lentinula</taxon>
    </lineage>
</organism>
<feature type="region of interest" description="Disordered" evidence="2">
    <location>
        <begin position="1"/>
        <end position="20"/>
    </location>
</feature>
<feature type="domain" description="WW" evidence="3">
    <location>
        <begin position="10"/>
        <end position="44"/>
    </location>
</feature>
<sequence length="253" mass="27120">MSSNNINDLPLPYGWVEQRSPDGHRFYVDTKANPPRSIWTHPYEDEQYLHEHPDVREKMRTSTSNQELRSSRSDIKQSNYDDRDARRHSYNGQSSSSKIPGHNRGFFGKLKDKAIGTKEERQAEKARAAQLQEQRRQQRLAQQQAYYNQAQYAPPPQQYSNRYGGYGDTYGSGGLGGLGGMSGRRTGGMGMGGMALPLIGGMAGGLLLGEALGDFGGGGFDNGGFGGGGFDGGGFGGGGFDGGGFDNGGGGGF</sequence>
<dbReference type="STRING" id="5353.A0A1Q3EFP6"/>
<evidence type="ECO:0000313" key="4">
    <source>
        <dbReference type="EMBL" id="GAW06010.1"/>
    </source>
</evidence>
<evidence type="ECO:0000313" key="5">
    <source>
        <dbReference type="Proteomes" id="UP000188533"/>
    </source>
</evidence>
<dbReference type="InterPro" id="IPR036020">
    <property type="entry name" value="WW_dom_sf"/>
</dbReference>
<dbReference type="EMBL" id="BDGU01000292">
    <property type="protein sequence ID" value="GAW06010.1"/>
    <property type="molecule type" value="Genomic_DNA"/>
</dbReference>
<keyword evidence="5" id="KW-1185">Reference proteome</keyword>
<dbReference type="CDD" id="cd00201">
    <property type="entry name" value="WW"/>
    <property type="match status" value="1"/>
</dbReference>
<dbReference type="Gene3D" id="2.20.70.10">
    <property type="match status" value="1"/>
</dbReference>
<evidence type="ECO:0000256" key="2">
    <source>
        <dbReference type="SAM" id="MobiDB-lite"/>
    </source>
</evidence>
<protein>
    <recommendedName>
        <fullName evidence="3">WW domain-containing protein</fullName>
    </recommendedName>
</protein>
<feature type="compositionally biased region" description="Basic and acidic residues" evidence="2">
    <location>
        <begin position="69"/>
        <end position="87"/>
    </location>
</feature>
<name>A0A1Q3EFP6_LENED</name>
<evidence type="ECO:0000259" key="3">
    <source>
        <dbReference type="SMART" id="SM00456"/>
    </source>
</evidence>
<dbReference type="SUPFAM" id="SSF51045">
    <property type="entry name" value="WW domain"/>
    <property type="match status" value="1"/>
</dbReference>
<dbReference type="AlphaFoldDB" id="A0A1Q3EFP6"/>
<comment type="caution">
    <text evidence="4">The sequence shown here is derived from an EMBL/GenBank/DDBJ whole genome shotgun (WGS) entry which is preliminary data.</text>
</comment>
<evidence type="ECO:0000256" key="1">
    <source>
        <dbReference type="SAM" id="Coils"/>
    </source>
</evidence>
<reference evidence="4 5" key="2">
    <citation type="submission" date="2017-02" db="EMBL/GenBank/DDBJ databases">
        <title>A genome survey and senescence transcriptome analysis in Lentinula edodes.</title>
        <authorList>
            <person name="Sakamoto Y."/>
            <person name="Nakade K."/>
            <person name="Sato S."/>
            <person name="Yoshida Y."/>
            <person name="Miyazaki K."/>
            <person name="Natsume S."/>
            <person name="Konno N."/>
        </authorList>
    </citation>
    <scope>NUCLEOTIDE SEQUENCE [LARGE SCALE GENOMIC DNA]</scope>
    <source>
        <strain evidence="4 5">NBRC 111202</strain>
    </source>
</reference>
<dbReference type="Proteomes" id="UP000188533">
    <property type="component" value="Unassembled WGS sequence"/>
</dbReference>
<dbReference type="SMART" id="SM00456">
    <property type="entry name" value="WW"/>
    <property type="match status" value="1"/>
</dbReference>
<keyword evidence="1" id="KW-0175">Coiled coil</keyword>
<feature type="region of interest" description="Disordered" evidence="2">
    <location>
        <begin position="25"/>
        <end position="108"/>
    </location>
</feature>
<feature type="coiled-coil region" evidence="1">
    <location>
        <begin position="114"/>
        <end position="141"/>
    </location>
</feature>
<gene>
    <name evidence="4" type="ORF">LENED_007902</name>
</gene>
<reference evidence="4 5" key="1">
    <citation type="submission" date="2016-08" db="EMBL/GenBank/DDBJ databases">
        <authorList>
            <consortium name="Lentinula edodes genome sequencing consortium"/>
            <person name="Sakamoto Y."/>
            <person name="Nakade K."/>
            <person name="Sato S."/>
            <person name="Yoshida Y."/>
            <person name="Miyazaki K."/>
            <person name="Natsume S."/>
            <person name="Konno N."/>
        </authorList>
    </citation>
    <scope>NUCLEOTIDE SEQUENCE [LARGE SCALE GENOMIC DNA]</scope>
    <source>
        <strain evidence="4 5">NBRC 111202</strain>
    </source>
</reference>
<accession>A0A1Q3EFP6</accession>
<feature type="compositionally biased region" description="Basic and acidic residues" evidence="2">
    <location>
        <begin position="42"/>
        <end position="60"/>
    </location>
</feature>
<proteinExistence type="predicted"/>